<gene>
    <name evidence="1" type="ORF">NM688_g5268</name>
</gene>
<keyword evidence="2" id="KW-1185">Reference proteome</keyword>
<name>A0ACC1SXZ8_9APHY</name>
<comment type="caution">
    <text evidence="1">The sequence shown here is derived from an EMBL/GenBank/DDBJ whole genome shotgun (WGS) entry which is preliminary data.</text>
</comment>
<sequence>MGEPSVEDLPPATYHDVVVDFTDVKPKVRTRTGNASEETGALAKPSVSENLIRDPARRLKGLQHIRVRKLSEAEIAAVDPGLVSSPLYEDDPPWHEIAKSIRLPSVAVRQVYPDYTNFIPCSKSSLLSTMTTLATPGSTPPIADLMRLHKNFERYQSNASFNFLVSLALQQDNLRQAKLLLRQVAARGWGNMETRKLRTRLMIRSGQWMDAWMSETSHGARPLPFPIWTEFMQGVKEPVIKRAYWYRKLIRRGLRPVFQTPDPRRVHLLMRNFPLLLPGQLAEMPPRAIFDITRWMLHLGQYEQALQISMGFFRALPPRINSRLQRICMNIIHLHLLPRRVSDTSEHAVASKTLGRLLSTHQAFRPNATTLYYLLRTLRRAQRRTVRAMRLIQSFRKRWGPCVVDDRVLRRLMSFALSEKKLGLCNAIWRYREMTKPFKEREEAQWQDVRHRWTTIRKSHGRYPHRRLFAQRGAEDYKWKALIRRLARKIRNA</sequence>
<reference evidence="1" key="1">
    <citation type="submission" date="2022-07" db="EMBL/GenBank/DDBJ databases">
        <title>Genome Sequence of Phlebia brevispora.</title>
        <authorList>
            <person name="Buettner E."/>
        </authorList>
    </citation>
    <scope>NUCLEOTIDE SEQUENCE</scope>
    <source>
        <strain evidence="1">MPL23</strain>
    </source>
</reference>
<protein>
    <submittedName>
        <fullName evidence="1">Uncharacterized protein</fullName>
    </submittedName>
</protein>
<proteinExistence type="predicted"/>
<dbReference type="Proteomes" id="UP001148662">
    <property type="component" value="Unassembled WGS sequence"/>
</dbReference>
<accession>A0ACC1SXZ8</accession>
<organism evidence="1 2">
    <name type="scientific">Phlebia brevispora</name>
    <dbReference type="NCBI Taxonomy" id="194682"/>
    <lineage>
        <taxon>Eukaryota</taxon>
        <taxon>Fungi</taxon>
        <taxon>Dikarya</taxon>
        <taxon>Basidiomycota</taxon>
        <taxon>Agaricomycotina</taxon>
        <taxon>Agaricomycetes</taxon>
        <taxon>Polyporales</taxon>
        <taxon>Meruliaceae</taxon>
        <taxon>Phlebia</taxon>
    </lineage>
</organism>
<evidence type="ECO:0000313" key="1">
    <source>
        <dbReference type="EMBL" id="KAJ3548646.1"/>
    </source>
</evidence>
<evidence type="ECO:0000313" key="2">
    <source>
        <dbReference type="Proteomes" id="UP001148662"/>
    </source>
</evidence>
<dbReference type="EMBL" id="JANHOG010000955">
    <property type="protein sequence ID" value="KAJ3548646.1"/>
    <property type="molecule type" value="Genomic_DNA"/>
</dbReference>